<evidence type="ECO:0000313" key="1">
    <source>
        <dbReference type="EMBL" id="MXQ11699.1"/>
    </source>
</evidence>
<dbReference type="OrthoDB" id="8021254at2"/>
<dbReference type="AlphaFoldDB" id="A0A7X3MR63"/>
<keyword evidence="2" id="KW-1185">Reference proteome</keyword>
<dbReference type="RefSeq" id="WP_160884281.1">
    <property type="nucleotide sequence ID" value="NZ_WURB01000005.1"/>
</dbReference>
<dbReference type="EMBL" id="WURB01000005">
    <property type="protein sequence ID" value="MXQ11699.1"/>
    <property type="molecule type" value="Genomic_DNA"/>
</dbReference>
<comment type="caution">
    <text evidence="1">The sequence shown here is derived from an EMBL/GenBank/DDBJ whole genome shotgun (WGS) entry which is preliminary data.</text>
</comment>
<evidence type="ECO:0000313" key="2">
    <source>
        <dbReference type="Proteomes" id="UP000436483"/>
    </source>
</evidence>
<gene>
    <name evidence="1" type="ORF">GR328_09555</name>
</gene>
<dbReference type="Proteomes" id="UP000436483">
    <property type="component" value="Unassembled WGS sequence"/>
</dbReference>
<protein>
    <submittedName>
        <fullName evidence="1">Uncharacterized protein</fullName>
    </submittedName>
</protein>
<accession>A0A7X3MR63</accession>
<proteinExistence type="predicted"/>
<reference evidence="1 2" key="2">
    <citation type="submission" date="2020-01" db="EMBL/GenBank/DDBJ databases">
        <title>Microvirga sp. nov., an arsenate reduction bacterium isolated from Tibet hotspring sediments.</title>
        <authorList>
            <person name="Xian W.-D."/>
            <person name="Li W.-J."/>
        </authorList>
    </citation>
    <scope>NUCLEOTIDE SEQUENCE [LARGE SCALE GENOMIC DNA]</scope>
    <source>
        <strain evidence="1 2">KCTC 23863</strain>
    </source>
</reference>
<organism evidence="1 2">
    <name type="scientific">Microvirga makkahensis</name>
    <dbReference type="NCBI Taxonomy" id="1128670"/>
    <lineage>
        <taxon>Bacteria</taxon>
        <taxon>Pseudomonadati</taxon>
        <taxon>Pseudomonadota</taxon>
        <taxon>Alphaproteobacteria</taxon>
        <taxon>Hyphomicrobiales</taxon>
        <taxon>Methylobacteriaceae</taxon>
        <taxon>Microvirga</taxon>
    </lineage>
</organism>
<reference evidence="1 2" key="1">
    <citation type="submission" date="2019-12" db="EMBL/GenBank/DDBJ databases">
        <authorList>
            <person name="Yuan C.-G."/>
        </authorList>
    </citation>
    <scope>NUCLEOTIDE SEQUENCE [LARGE SCALE GENOMIC DNA]</scope>
    <source>
        <strain evidence="1 2">KCTC 23863</strain>
    </source>
</reference>
<name>A0A7X3MR63_9HYPH</name>
<sequence>MPPPDEKLPIASFIQEEMIDGARENLSRLIDLLPPVARLRLLAFLHLVEQPSTMKATLEVHPSGTLRLTLDTAIAPCRIHRH</sequence>